<name>A0ACC2VP12_9TREE</name>
<comment type="caution">
    <text evidence="1">The sequence shown here is derived from an EMBL/GenBank/DDBJ whole genome shotgun (WGS) entry which is preliminary data.</text>
</comment>
<evidence type="ECO:0000313" key="2">
    <source>
        <dbReference type="Proteomes" id="UP001230649"/>
    </source>
</evidence>
<dbReference type="EMBL" id="JASBWS010000072">
    <property type="protein sequence ID" value="KAJ9100903.1"/>
    <property type="molecule type" value="Genomic_DNA"/>
</dbReference>
<gene>
    <name evidence="1" type="ORF">QFC20_005319</name>
</gene>
<organism evidence="1 2">
    <name type="scientific">Naganishia adeliensis</name>
    <dbReference type="NCBI Taxonomy" id="92952"/>
    <lineage>
        <taxon>Eukaryota</taxon>
        <taxon>Fungi</taxon>
        <taxon>Dikarya</taxon>
        <taxon>Basidiomycota</taxon>
        <taxon>Agaricomycotina</taxon>
        <taxon>Tremellomycetes</taxon>
        <taxon>Filobasidiales</taxon>
        <taxon>Filobasidiaceae</taxon>
        <taxon>Naganishia</taxon>
    </lineage>
</organism>
<accession>A0ACC2VP12</accession>
<dbReference type="Proteomes" id="UP001230649">
    <property type="component" value="Unassembled WGS sequence"/>
</dbReference>
<reference evidence="1" key="1">
    <citation type="submission" date="2023-04" db="EMBL/GenBank/DDBJ databases">
        <title>Draft Genome sequencing of Naganishia species isolated from polar environments using Oxford Nanopore Technology.</title>
        <authorList>
            <person name="Leo P."/>
            <person name="Venkateswaran K."/>
        </authorList>
    </citation>
    <scope>NUCLEOTIDE SEQUENCE</scope>
    <source>
        <strain evidence="1">MNA-CCFEE 5262</strain>
    </source>
</reference>
<proteinExistence type="predicted"/>
<sequence>MCIDLSIMFGMLWSLSRVKKDGDARTQSLVRRLIRIVIETMAMPTLCMTMTAVMGLYYGDANSNERLFSYCQSQLCLFSLLHTLISRKDLRKALHGTTVALPTVTIHASDTPSADSQGHRFSRDSSGGVKSEGDNGDLSFHSTVSRATRLYEDSTLWATETRRHRALKDGPTDANTADIEAAHHMNPPPDKGIQSTGDIRHHKRVWQQADEVTSLPGALDLFLLENKPDAKGIPVL</sequence>
<evidence type="ECO:0000313" key="1">
    <source>
        <dbReference type="EMBL" id="KAJ9100903.1"/>
    </source>
</evidence>
<protein>
    <submittedName>
        <fullName evidence="1">Uncharacterized protein</fullName>
    </submittedName>
</protein>
<keyword evidence="2" id="KW-1185">Reference proteome</keyword>